<evidence type="ECO:0000256" key="6">
    <source>
        <dbReference type="ARBA" id="ARBA00025448"/>
    </source>
</evidence>
<proteinExistence type="inferred from homology"/>
<sequence>MARDIALLEKGFSAGKTLGLFAKAHPEAGAIASFVGKVRPDGDVKVLHLTHYAPLTLPGMETLAEAASERWPLDGLLMHHRIGHMRPGAPIVLVAAAAAHRRAAFDAVDFCMDHLKARSWFWKREKRSDGWHWIEPHADDYAHMENWDV</sequence>
<dbReference type="InterPro" id="IPR036563">
    <property type="entry name" value="MoaE_sf"/>
</dbReference>
<protein>
    <recommendedName>
        <fullName evidence="4">Molybdopterin synthase catalytic subunit</fullName>
        <ecNumber evidence="3">2.8.1.12</ecNumber>
    </recommendedName>
    <alternativeName>
        <fullName evidence="10">MPT synthase subunit 2</fullName>
    </alternativeName>
    <alternativeName>
        <fullName evidence="8">Molybdenum cofactor biosynthesis protein E</fullName>
    </alternativeName>
    <alternativeName>
        <fullName evidence="9">Molybdopterin-converting factor large subunit</fullName>
    </alternativeName>
    <alternativeName>
        <fullName evidence="11">Molybdopterin-converting factor subunit 2</fullName>
    </alternativeName>
</protein>
<dbReference type="Pfam" id="PF02391">
    <property type="entry name" value="MoaE"/>
    <property type="match status" value="1"/>
</dbReference>
<evidence type="ECO:0000256" key="2">
    <source>
        <dbReference type="ARBA" id="ARBA00005426"/>
    </source>
</evidence>
<evidence type="ECO:0000256" key="12">
    <source>
        <dbReference type="ARBA" id="ARBA00049878"/>
    </source>
</evidence>
<comment type="similarity">
    <text evidence="2">Belongs to the MoaE family.</text>
</comment>
<dbReference type="Gene3D" id="3.90.1170.40">
    <property type="entry name" value="Molybdopterin biosynthesis MoaE subunit"/>
    <property type="match status" value="1"/>
</dbReference>
<comment type="subunit">
    <text evidence="7">Heterotetramer of 2 MoaD subunits and 2 MoaE subunits. Also stable as homodimer. The enzyme changes between these two forms during catalysis.</text>
</comment>
<dbReference type="GO" id="GO:0006777">
    <property type="term" value="P:Mo-molybdopterin cofactor biosynthetic process"/>
    <property type="evidence" value="ECO:0007669"/>
    <property type="project" value="UniProtKB-KW"/>
</dbReference>
<dbReference type="RefSeq" id="WP_047007459.1">
    <property type="nucleotide sequence ID" value="NZ_CP018097.1"/>
</dbReference>
<dbReference type="SUPFAM" id="SSF54690">
    <property type="entry name" value="Molybdopterin synthase subunit MoaE"/>
    <property type="match status" value="1"/>
</dbReference>
<name>A0A0G9MMY8_9SPHN</name>
<organism evidence="13 14">
    <name type="scientific">Aurantiacibacter gangjinensis</name>
    <dbReference type="NCBI Taxonomy" id="502682"/>
    <lineage>
        <taxon>Bacteria</taxon>
        <taxon>Pseudomonadati</taxon>
        <taxon>Pseudomonadota</taxon>
        <taxon>Alphaproteobacteria</taxon>
        <taxon>Sphingomonadales</taxon>
        <taxon>Erythrobacteraceae</taxon>
        <taxon>Aurantiacibacter</taxon>
    </lineage>
</organism>
<reference evidence="13 14" key="1">
    <citation type="submission" date="2015-04" db="EMBL/GenBank/DDBJ databases">
        <title>The draft genome sequence of Erythrobacr gangjinensis K7-2.</title>
        <authorList>
            <person name="Zhuang L."/>
            <person name="Liu Y."/>
            <person name="Shao Z."/>
        </authorList>
    </citation>
    <scope>NUCLEOTIDE SEQUENCE [LARGE SCALE GENOMIC DNA]</scope>
    <source>
        <strain evidence="13 14">K7-2</strain>
    </source>
</reference>
<evidence type="ECO:0000256" key="7">
    <source>
        <dbReference type="ARBA" id="ARBA00026066"/>
    </source>
</evidence>
<evidence type="ECO:0000256" key="11">
    <source>
        <dbReference type="ARBA" id="ARBA00032474"/>
    </source>
</evidence>
<dbReference type="Proteomes" id="UP000053070">
    <property type="component" value="Unassembled WGS sequence"/>
</dbReference>
<evidence type="ECO:0000256" key="1">
    <source>
        <dbReference type="ARBA" id="ARBA00005046"/>
    </source>
</evidence>
<dbReference type="STRING" id="502682.BMF35_a1383"/>
<comment type="function">
    <text evidence="6">Converts molybdopterin precursor Z into molybdopterin. This requires the incorporation of two sulfur atoms into precursor Z to generate a dithiolene group. The sulfur is provided by MoaD.</text>
</comment>
<comment type="catalytic activity">
    <reaction evidence="12">
        <text>2 [molybdopterin-synthase sulfur-carrier protein]-C-terminal-Gly-aminoethanethioate + cyclic pyranopterin phosphate + H2O = molybdopterin + 2 [molybdopterin-synthase sulfur-carrier protein]-C-terminal Gly-Gly + 2 H(+)</text>
        <dbReference type="Rhea" id="RHEA:26333"/>
        <dbReference type="Rhea" id="RHEA-COMP:12202"/>
        <dbReference type="Rhea" id="RHEA-COMP:19907"/>
        <dbReference type="ChEBI" id="CHEBI:15377"/>
        <dbReference type="ChEBI" id="CHEBI:15378"/>
        <dbReference type="ChEBI" id="CHEBI:58698"/>
        <dbReference type="ChEBI" id="CHEBI:59648"/>
        <dbReference type="ChEBI" id="CHEBI:90778"/>
        <dbReference type="ChEBI" id="CHEBI:232372"/>
        <dbReference type="EC" id="2.8.1.12"/>
    </reaction>
</comment>
<keyword evidence="14" id="KW-1185">Reference proteome</keyword>
<keyword evidence="5" id="KW-0501">Molybdenum cofactor biosynthesis</keyword>
<dbReference type="InterPro" id="IPR003448">
    <property type="entry name" value="Mopterin_biosynth_MoaE"/>
</dbReference>
<evidence type="ECO:0000313" key="14">
    <source>
        <dbReference type="Proteomes" id="UP000053070"/>
    </source>
</evidence>
<dbReference type="PANTHER" id="PTHR23404">
    <property type="entry name" value="MOLYBDOPTERIN SYNTHASE RELATED"/>
    <property type="match status" value="1"/>
</dbReference>
<evidence type="ECO:0000256" key="3">
    <source>
        <dbReference type="ARBA" id="ARBA00011950"/>
    </source>
</evidence>
<accession>A0A0G9MMY8</accession>
<comment type="pathway">
    <text evidence="1">Cofactor biosynthesis; molybdopterin biosynthesis.</text>
</comment>
<evidence type="ECO:0000313" key="13">
    <source>
        <dbReference type="EMBL" id="KLE32111.1"/>
    </source>
</evidence>
<dbReference type="GO" id="GO:0030366">
    <property type="term" value="F:molybdopterin synthase activity"/>
    <property type="evidence" value="ECO:0007669"/>
    <property type="project" value="UniProtKB-EC"/>
</dbReference>
<evidence type="ECO:0000256" key="10">
    <source>
        <dbReference type="ARBA" id="ARBA00030781"/>
    </source>
</evidence>
<evidence type="ECO:0000256" key="4">
    <source>
        <dbReference type="ARBA" id="ARBA00013858"/>
    </source>
</evidence>
<dbReference type="KEGG" id="egn:BMF35_a1383"/>
<evidence type="ECO:0000256" key="5">
    <source>
        <dbReference type="ARBA" id="ARBA00023150"/>
    </source>
</evidence>
<dbReference type="PATRIC" id="fig|502682.8.peg.2435"/>
<dbReference type="EC" id="2.8.1.12" evidence="3"/>
<dbReference type="OrthoDB" id="9803224at2"/>
<evidence type="ECO:0000256" key="9">
    <source>
        <dbReference type="ARBA" id="ARBA00030407"/>
    </source>
</evidence>
<evidence type="ECO:0000256" key="8">
    <source>
        <dbReference type="ARBA" id="ARBA00029745"/>
    </source>
</evidence>
<dbReference type="CDD" id="cd00756">
    <property type="entry name" value="MoaE"/>
    <property type="match status" value="1"/>
</dbReference>
<dbReference type="EMBL" id="LBHC01000002">
    <property type="protein sequence ID" value="KLE32111.1"/>
    <property type="molecule type" value="Genomic_DNA"/>
</dbReference>
<dbReference type="AlphaFoldDB" id="A0A0G9MMY8"/>
<dbReference type="UniPathway" id="UPA00344"/>
<gene>
    <name evidence="13" type="ORF">AAW01_11940</name>
</gene>
<comment type="caution">
    <text evidence="13">The sequence shown here is derived from an EMBL/GenBank/DDBJ whole genome shotgun (WGS) entry which is preliminary data.</text>
</comment>